<dbReference type="RefSeq" id="WP_105742671.1">
    <property type="nucleotide sequence ID" value="NZ_PVBR01000010.1"/>
</dbReference>
<evidence type="ECO:0000313" key="3">
    <source>
        <dbReference type="Proteomes" id="UP000239434"/>
    </source>
</evidence>
<organism evidence="2 3">
    <name type="scientific">Phyllobacterium phragmitis</name>
    <dbReference type="NCBI Taxonomy" id="2670329"/>
    <lineage>
        <taxon>Bacteria</taxon>
        <taxon>Pseudomonadati</taxon>
        <taxon>Pseudomonadota</taxon>
        <taxon>Alphaproteobacteria</taxon>
        <taxon>Hyphomicrobiales</taxon>
        <taxon>Phyllobacteriaceae</taxon>
        <taxon>Phyllobacterium</taxon>
    </lineage>
</organism>
<feature type="domain" description="Flagellar protein FlgJ N-terminal" evidence="1">
    <location>
        <begin position="86"/>
        <end position="133"/>
    </location>
</feature>
<protein>
    <submittedName>
        <fullName evidence="2">Flagellar biosynthesis protein FlgJ</fullName>
    </submittedName>
</protein>
<proteinExistence type="predicted"/>
<name>A0A2S9IQ46_9HYPH</name>
<sequence length="195" mass="20768">MAINPPSDIVLDVANAADPEKLRASVERLRLLGSSQVSSRASSVSSSAQEAFSVEAAPLDRAVSKGTGYSPAYTKFEAFMLQSFVQSMFSEDTNAVFGQGISGEYWKSMMAEAIAQKMADAGGIGIARMLQAQSTRLAQADMPVTATLMNVKSLEAGSGDTQSLSTDILRQAERQLIQQQLNNTDADTDPNPHTS</sequence>
<gene>
    <name evidence="2" type="ORF">C5748_14585</name>
</gene>
<keyword evidence="3" id="KW-1185">Reference proteome</keyword>
<dbReference type="Proteomes" id="UP000239434">
    <property type="component" value="Unassembled WGS sequence"/>
</dbReference>
<keyword evidence="2" id="KW-0969">Cilium</keyword>
<dbReference type="AlphaFoldDB" id="A0A2S9IQ46"/>
<accession>A0A2S9IQ46</accession>
<evidence type="ECO:0000259" key="1">
    <source>
        <dbReference type="Pfam" id="PF10135"/>
    </source>
</evidence>
<dbReference type="InterPro" id="IPR019301">
    <property type="entry name" value="Flagellar_prot_FlgJ_N"/>
</dbReference>
<reference evidence="2 3" key="1">
    <citation type="submission" date="2018-02" db="EMBL/GenBank/DDBJ databases">
        <title>The draft genome of Phyllobacterium sp. 1N-3.</title>
        <authorList>
            <person name="Liu L."/>
            <person name="Li L."/>
            <person name="Zhang X."/>
            <person name="Wang T."/>
            <person name="Liang L."/>
        </authorList>
    </citation>
    <scope>NUCLEOTIDE SEQUENCE [LARGE SCALE GENOMIC DNA]</scope>
    <source>
        <strain evidence="2 3">1N-3</strain>
    </source>
</reference>
<evidence type="ECO:0000313" key="2">
    <source>
        <dbReference type="EMBL" id="PRD42651.1"/>
    </source>
</evidence>
<comment type="caution">
    <text evidence="2">The sequence shown here is derived from an EMBL/GenBank/DDBJ whole genome shotgun (WGS) entry which is preliminary data.</text>
</comment>
<keyword evidence="2" id="KW-0282">Flagellum</keyword>
<dbReference type="Pfam" id="PF10135">
    <property type="entry name" value="Rod-binding"/>
    <property type="match status" value="1"/>
</dbReference>
<keyword evidence="2" id="KW-0966">Cell projection</keyword>
<dbReference type="EMBL" id="PVBR01000010">
    <property type="protein sequence ID" value="PRD42651.1"/>
    <property type="molecule type" value="Genomic_DNA"/>
</dbReference>